<reference evidence="1" key="1">
    <citation type="submission" date="2016-10" db="EMBL/GenBank/DDBJ databases">
        <title>Sequence of Gallionella enrichment culture.</title>
        <authorList>
            <person name="Poehlein A."/>
            <person name="Muehling M."/>
            <person name="Daniel R."/>
        </authorList>
    </citation>
    <scope>NUCLEOTIDE SEQUENCE</scope>
</reference>
<sequence>MKTAWIVLGAAVVLAAPFAWASLEQGAAPAQAALSVASPARVVARSMPQNLQVRQVTGPHGAVVQEYIGADGALFAITWAGKQAIDAQTLVAGYFPQAHVGTHAAHGLQLVLHSAVQPWGNEGVAYVPALMPLDFDPNTLAP</sequence>
<accession>A0A1J5PP73</accession>
<comment type="caution">
    <text evidence="1">The sequence shown here is derived from an EMBL/GenBank/DDBJ whole genome shotgun (WGS) entry which is preliminary data.</text>
</comment>
<proteinExistence type="predicted"/>
<name>A0A1J5PP73_9ZZZZ</name>
<dbReference type="AlphaFoldDB" id="A0A1J5PP73"/>
<protein>
    <recommendedName>
        <fullName evidence="2">DUF2844 domain-containing protein</fullName>
    </recommendedName>
</protein>
<dbReference type="EMBL" id="MLJW01004650">
    <property type="protein sequence ID" value="OIQ69575.1"/>
    <property type="molecule type" value="Genomic_DNA"/>
</dbReference>
<organism evidence="1">
    <name type="scientific">mine drainage metagenome</name>
    <dbReference type="NCBI Taxonomy" id="410659"/>
    <lineage>
        <taxon>unclassified sequences</taxon>
        <taxon>metagenomes</taxon>
        <taxon>ecological metagenomes</taxon>
    </lineage>
</organism>
<dbReference type="Pfam" id="PF11005">
    <property type="entry name" value="DUF2844"/>
    <property type="match status" value="1"/>
</dbReference>
<evidence type="ECO:0000313" key="1">
    <source>
        <dbReference type="EMBL" id="OIQ69575.1"/>
    </source>
</evidence>
<gene>
    <name evidence="1" type="ORF">GALL_488210</name>
</gene>
<evidence type="ECO:0008006" key="2">
    <source>
        <dbReference type="Google" id="ProtNLM"/>
    </source>
</evidence>
<dbReference type="InterPro" id="IPR021267">
    <property type="entry name" value="DUF2844"/>
</dbReference>